<feature type="transmembrane region" description="Helical" evidence="6">
    <location>
        <begin position="609"/>
        <end position="628"/>
    </location>
</feature>
<evidence type="ECO:0000256" key="2">
    <source>
        <dbReference type="ARBA" id="ARBA00022692"/>
    </source>
</evidence>
<comment type="caution">
    <text evidence="8">The sequence shown here is derived from an EMBL/GenBank/DDBJ whole genome shotgun (WGS) entry which is preliminary data.</text>
</comment>
<dbReference type="EMBL" id="CAJNOC010003974">
    <property type="protein sequence ID" value="CAF1005000.1"/>
    <property type="molecule type" value="Genomic_DNA"/>
</dbReference>
<dbReference type="PANTHER" id="PTHR24064">
    <property type="entry name" value="SOLUTE CARRIER FAMILY 22 MEMBER"/>
    <property type="match status" value="1"/>
</dbReference>
<dbReference type="InterPro" id="IPR036259">
    <property type="entry name" value="MFS_trans_sf"/>
</dbReference>
<dbReference type="InterPro" id="IPR005828">
    <property type="entry name" value="MFS_sugar_transport-like"/>
</dbReference>
<evidence type="ECO:0000259" key="7">
    <source>
        <dbReference type="PROSITE" id="PS50850"/>
    </source>
</evidence>
<comment type="subcellular location">
    <subcellularLocation>
        <location evidence="1">Membrane</location>
        <topology evidence="1">Multi-pass membrane protein</topology>
    </subcellularLocation>
</comment>
<evidence type="ECO:0000256" key="1">
    <source>
        <dbReference type="ARBA" id="ARBA00004141"/>
    </source>
</evidence>
<feature type="transmembrane region" description="Helical" evidence="6">
    <location>
        <begin position="108"/>
        <end position="128"/>
    </location>
</feature>
<keyword evidence="4 6" id="KW-0472">Membrane</keyword>
<evidence type="ECO:0000313" key="8">
    <source>
        <dbReference type="EMBL" id="CAF1005000.1"/>
    </source>
</evidence>
<feature type="transmembrane region" description="Helical" evidence="6">
    <location>
        <begin position="260"/>
        <end position="286"/>
    </location>
</feature>
<feature type="transmembrane region" description="Helical" evidence="6">
    <location>
        <begin position="235"/>
        <end position="254"/>
    </location>
</feature>
<dbReference type="GO" id="GO:0022857">
    <property type="term" value="F:transmembrane transporter activity"/>
    <property type="evidence" value="ECO:0007669"/>
    <property type="project" value="InterPro"/>
</dbReference>
<feature type="transmembrane region" description="Helical" evidence="6">
    <location>
        <begin position="487"/>
        <end position="508"/>
    </location>
</feature>
<feature type="transmembrane region" description="Helical" evidence="6">
    <location>
        <begin position="578"/>
        <end position="603"/>
    </location>
</feature>
<evidence type="ECO:0000313" key="9">
    <source>
        <dbReference type="Proteomes" id="UP000663879"/>
    </source>
</evidence>
<feature type="transmembrane region" description="Helical" evidence="6">
    <location>
        <begin position="515"/>
        <end position="533"/>
    </location>
</feature>
<feature type="transmembrane region" description="Helical" evidence="6">
    <location>
        <begin position="293"/>
        <end position="316"/>
    </location>
</feature>
<dbReference type="GO" id="GO:0016020">
    <property type="term" value="C:membrane"/>
    <property type="evidence" value="ECO:0007669"/>
    <property type="project" value="UniProtKB-SubCell"/>
</dbReference>
<feature type="transmembrane region" description="Helical" evidence="6">
    <location>
        <begin position="322"/>
        <end position="341"/>
    </location>
</feature>
<feature type="region of interest" description="Disordered" evidence="5">
    <location>
        <begin position="1"/>
        <end position="70"/>
    </location>
</feature>
<organism evidence="8 9">
    <name type="scientific">Brachionus calyciflorus</name>
    <dbReference type="NCBI Taxonomy" id="104777"/>
    <lineage>
        <taxon>Eukaryota</taxon>
        <taxon>Metazoa</taxon>
        <taxon>Spiralia</taxon>
        <taxon>Gnathifera</taxon>
        <taxon>Rotifera</taxon>
        <taxon>Eurotatoria</taxon>
        <taxon>Monogononta</taxon>
        <taxon>Pseudotrocha</taxon>
        <taxon>Ploima</taxon>
        <taxon>Brachionidae</taxon>
        <taxon>Brachionus</taxon>
    </lineage>
</organism>
<feature type="transmembrane region" description="Helical" evidence="6">
    <location>
        <begin position="545"/>
        <end position="566"/>
    </location>
</feature>
<evidence type="ECO:0000256" key="6">
    <source>
        <dbReference type="SAM" id="Phobius"/>
    </source>
</evidence>
<evidence type="ECO:0000256" key="4">
    <source>
        <dbReference type="ARBA" id="ARBA00023136"/>
    </source>
</evidence>
<evidence type="ECO:0000256" key="5">
    <source>
        <dbReference type="SAM" id="MobiDB-lite"/>
    </source>
</evidence>
<dbReference type="PROSITE" id="PS50850">
    <property type="entry name" value="MFS"/>
    <property type="match status" value="1"/>
</dbReference>
<protein>
    <recommendedName>
        <fullName evidence="7">Major facilitator superfamily (MFS) profile domain-containing protein</fullName>
    </recommendedName>
</protein>
<reference evidence="8" key="1">
    <citation type="submission" date="2021-02" db="EMBL/GenBank/DDBJ databases">
        <authorList>
            <person name="Nowell W R."/>
        </authorList>
    </citation>
    <scope>NUCLEOTIDE SEQUENCE</scope>
    <source>
        <strain evidence="8">Ploen Becks lab</strain>
    </source>
</reference>
<evidence type="ECO:0000256" key="3">
    <source>
        <dbReference type="ARBA" id="ARBA00022989"/>
    </source>
</evidence>
<accession>A0A814H354</accession>
<dbReference type="SUPFAM" id="SSF103473">
    <property type="entry name" value="MFS general substrate transporter"/>
    <property type="match status" value="1"/>
</dbReference>
<feature type="transmembrane region" description="Helical" evidence="6">
    <location>
        <begin position="456"/>
        <end position="475"/>
    </location>
</feature>
<sequence length="746" mass="85304">MESPHQQSDYSFQQKTVEKNSSQTTNQSKSSSESTSDSIDSQDESSDGNIDKHKNKRIKKQESIESSIDDDRSTLTKKSFFDKLNEDYDSQLENIGDRATDLISENSFFNCGLYQFFSFVFVSIAWTVGNGWYGYVSVFTGFTPEHECDYESMGNFTQFKNDTKCHAWDPNLNQSVKCSIWKYDSSQMFTTIITEYNFVCDKNYYFELAYSIEQIGYIVGTLLFSFVADIIGRKPVLISALISMSICGVGQYFIQNFIAFMSLGFLINSLSCGLEAVCVTLVLEMFSTSKRTIFGIGIEVVWVIVLALMAPLAYSIKLWRELRLVIFIVLGFLAVLSHFCVQESIRWLISMSRLEKTSEIIDKIALFNKSIKKNKNYIIEKEELYQMLSELDSYNRMVLHIGKNLNKEASSSNVLTLNSVTTDDSNNNIISRNVETFKKRNIDSIWDIITNKKFRLYVLIMSLNWFATALVYDGLTYLNNYIGENIYINWIAMNLIELPAQFFCYYVISRYGRRLTVSITLMLAGLTLLATFYETFDALKEQTWIKLFLFILAKFIITQSYSGVILHAPELFPTNLRSFGYGICLFSGKVTSVLSPMISIYLSKIKPDLPAIIYGTISIFCGLISLYVPETLNRSLPNSIDDVLKWPRSLTKDEWKVVKEMNKKEFSLTRVCKKSKQNDPELNKCENKKKIFESNTLPTLISVKTEGFCNSESNLRLKKKNSSSSSLSVDKSVNENNINSNQIIVI</sequence>
<name>A0A814H354_9BILA</name>
<feature type="domain" description="Major facilitator superfamily (MFS) profile" evidence="7">
    <location>
        <begin position="122"/>
        <end position="633"/>
    </location>
</feature>
<dbReference type="InterPro" id="IPR020846">
    <property type="entry name" value="MFS_dom"/>
</dbReference>
<gene>
    <name evidence="8" type="ORF">OXX778_LOCUS16606</name>
</gene>
<feature type="compositionally biased region" description="Polar residues" evidence="5">
    <location>
        <begin position="1"/>
        <end position="15"/>
    </location>
</feature>
<keyword evidence="2 6" id="KW-0812">Transmembrane</keyword>
<dbReference type="Gene3D" id="1.20.1250.20">
    <property type="entry name" value="MFS general substrate transporter like domains"/>
    <property type="match status" value="1"/>
</dbReference>
<dbReference type="Pfam" id="PF00083">
    <property type="entry name" value="Sugar_tr"/>
    <property type="match status" value="1"/>
</dbReference>
<dbReference type="AlphaFoldDB" id="A0A814H354"/>
<dbReference type="OrthoDB" id="10021984at2759"/>
<feature type="compositionally biased region" description="Low complexity" evidence="5">
    <location>
        <begin position="19"/>
        <end position="39"/>
    </location>
</feature>
<proteinExistence type="predicted"/>
<keyword evidence="9" id="KW-1185">Reference proteome</keyword>
<feature type="transmembrane region" description="Helical" evidence="6">
    <location>
        <begin position="208"/>
        <end position="228"/>
    </location>
</feature>
<keyword evidence="3 6" id="KW-1133">Transmembrane helix</keyword>
<dbReference type="Proteomes" id="UP000663879">
    <property type="component" value="Unassembled WGS sequence"/>
</dbReference>